<feature type="transmembrane region" description="Helical" evidence="2">
    <location>
        <begin position="995"/>
        <end position="1016"/>
    </location>
</feature>
<keyword evidence="4" id="KW-1185">Reference proteome</keyword>
<gene>
    <name evidence="3" type="ORF">LY90DRAFT_94677</name>
</gene>
<dbReference type="PANTHER" id="PTHR31600:SF2">
    <property type="entry name" value="GAMETE ENRICHED GENE 10 PROTEIN-RELATED"/>
    <property type="match status" value="1"/>
</dbReference>
<organism evidence="3 4">
    <name type="scientific">Neocallimastix californiae</name>
    <dbReference type="NCBI Taxonomy" id="1754190"/>
    <lineage>
        <taxon>Eukaryota</taxon>
        <taxon>Fungi</taxon>
        <taxon>Fungi incertae sedis</taxon>
        <taxon>Chytridiomycota</taxon>
        <taxon>Chytridiomycota incertae sedis</taxon>
        <taxon>Neocallimastigomycetes</taxon>
        <taxon>Neocallimastigales</taxon>
        <taxon>Neocallimastigaceae</taxon>
        <taxon>Neocallimastix</taxon>
    </lineage>
</organism>
<evidence type="ECO:0000256" key="1">
    <source>
        <dbReference type="SAM" id="MobiDB-lite"/>
    </source>
</evidence>
<feature type="transmembrane region" description="Helical" evidence="2">
    <location>
        <begin position="972"/>
        <end position="989"/>
    </location>
</feature>
<dbReference type="InterPro" id="IPR052994">
    <property type="entry name" value="Tiny_macrocysts_regulators"/>
</dbReference>
<dbReference type="AlphaFoldDB" id="A0A1Y2AZ38"/>
<sequence length="1061" mass="123831">MSMGNLRSSVLNMKASRGNLRNSVSNIKSSTTNMKKNSEANLRDIMNDEKSKTDLPYQLRKMGATMDQASIMTMGVINNIRKISGDYVKRSSIDISKIPTYDGNKRLSYDNIGRNSFDKKRFSVDNIRKLSNDRYNRNSSIDNSERSSFDKRLSFDHTRLSSLDLGKKSSISENRKISFNDNNDDDNDVSPLNMNMKYRHHSQQLPTLKNDLNPFHTGDEVEIHSILRHNTPSKEEENTVKPLHNKRLSITFNPIVESNIFIDEIVEEENLESSSSSNEFADGIKPLSYSYGITPKKTNFDLPTKSTEQINSQDNIEETTSQKNKTGSLMTIPKNGTRRRSVYDFKKQNSIHDIVHLYSKGDLTVTDNPKVPENDDDSNIKDSELDDIVPELLKPRNSFLNDDYKVEVQQRRRLSELNRRRSMYSNGRLSVSHNLKSSDSLNEDIDSFYVKHEDFTRILGLRNKMKNRYINPFKKYTHRMQLFLISLMSAITFNFILNLILYTFIVGFIPLMKINIQGYWLSSTISLKTRLTSIAYMGKNENLYNIVKPLNEYINNELNELIVDDILSFSTYSLSKEYLLYGTSNETTDSLVKSDIFDLIISLSTVNSIINETDYSTYKVNENYFFSPYYRFFSENNKNSFRIIFEESMKSIIDKVKQICSLQSIITYITMAFIIFEFGFLIFFVLKPIIKYTISTETKSLTMFGRVPKSCIDEMIKKYESQLEFLAENFDDDDTNEQQNDDMDENNKKNKKKDFTIIDDNQLTSFTSQHPTFWTYIYFLIGIFLIAIPTFIMFAPVMSFKSEILSNLNYQMNMAKKGYYINQLELFSYEQFFNDEYTYVKYEAKRKLNEYLDLLEGVDRIYKETDSKASINSNSKLVYVTYEQGCVRKAIYEASCSNRKFDSSFGYTEEIANTPYTLKMNEYVTVIKRFIRDISDLKPKGNFFNEKDLNFQINNAINNKFIKYQSALKEDLFGAIYKINDIFISYMYSFINKSVLEVIIIYALSLLAMLFCYKCLFKKVTTAKEKELEYLAYFLFIVPQFYIKNNESYQRFLETGQVEED</sequence>
<evidence type="ECO:0000256" key="2">
    <source>
        <dbReference type="SAM" id="Phobius"/>
    </source>
</evidence>
<dbReference type="Proteomes" id="UP000193920">
    <property type="component" value="Unassembled WGS sequence"/>
</dbReference>
<evidence type="ECO:0000313" key="3">
    <source>
        <dbReference type="EMBL" id="ORY27841.1"/>
    </source>
</evidence>
<dbReference type="PANTHER" id="PTHR31600">
    <property type="entry name" value="TINY MACROCYSTS PROTEIN B-RELATED"/>
    <property type="match status" value="1"/>
</dbReference>
<dbReference type="EMBL" id="MCOG01000190">
    <property type="protein sequence ID" value="ORY27841.1"/>
    <property type="molecule type" value="Genomic_DNA"/>
</dbReference>
<name>A0A1Y2AZ38_9FUNG</name>
<dbReference type="OrthoDB" id="10406577at2759"/>
<dbReference type="STRING" id="1754190.A0A1Y2AZ38"/>
<keyword evidence="2" id="KW-1133">Transmembrane helix</keyword>
<feature type="transmembrane region" description="Helical" evidence="2">
    <location>
        <begin position="665"/>
        <end position="686"/>
    </location>
</feature>
<comment type="caution">
    <text evidence="3">The sequence shown here is derived from an EMBL/GenBank/DDBJ whole genome shotgun (WGS) entry which is preliminary data.</text>
</comment>
<accession>A0A1Y2AZ38</accession>
<reference evidence="3 4" key="1">
    <citation type="submission" date="2016-08" db="EMBL/GenBank/DDBJ databases">
        <title>A Parts List for Fungal Cellulosomes Revealed by Comparative Genomics.</title>
        <authorList>
            <consortium name="DOE Joint Genome Institute"/>
            <person name="Haitjema C.H."/>
            <person name="Gilmore S.P."/>
            <person name="Henske J.K."/>
            <person name="Solomon K.V."/>
            <person name="De Groot R."/>
            <person name="Kuo A."/>
            <person name="Mondo S.J."/>
            <person name="Salamov A.A."/>
            <person name="Labutti K."/>
            <person name="Zhao Z."/>
            <person name="Chiniquy J."/>
            <person name="Barry K."/>
            <person name="Brewer H.M."/>
            <person name="Purvine S.O."/>
            <person name="Wright A.T."/>
            <person name="Boxma B."/>
            <person name="Van Alen T."/>
            <person name="Hackstein J.H."/>
            <person name="Baker S.E."/>
            <person name="Grigoriev I.V."/>
            <person name="O'Malley M.A."/>
        </authorList>
    </citation>
    <scope>NUCLEOTIDE SEQUENCE [LARGE SCALE GENOMIC DNA]</scope>
    <source>
        <strain evidence="3 4">G1</strain>
    </source>
</reference>
<feature type="transmembrane region" description="Helical" evidence="2">
    <location>
        <begin position="773"/>
        <end position="795"/>
    </location>
</feature>
<evidence type="ECO:0000313" key="4">
    <source>
        <dbReference type="Proteomes" id="UP000193920"/>
    </source>
</evidence>
<feature type="compositionally biased region" description="Polar residues" evidence="1">
    <location>
        <begin position="304"/>
        <end position="328"/>
    </location>
</feature>
<protein>
    <submittedName>
        <fullName evidence="3">Uncharacterized protein</fullName>
    </submittedName>
</protein>
<keyword evidence="2" id="KW-0812">Transmembrane</keyword>
<keyword evidence="2" id="KW-0472">Membrane</keyword>
<feature type="region of interest" description="Disordered" evidence="1">
    <location>
        <begin position="300"/>
        <end position="328"/>
    </location>
</feature>
<proteinExistence type="predicted"/>
<feature type="transmembrane region" description="Helical" evidence="2">
    <location>
        <begin position="482"/>
        <end position="509"/>
    </location>
</feature>